<sequence>MCNNQNFHEDYLGCQGSNDKKSSLVMDGRILDGSGDMSSPLKHFTNAKKRINNIFLDIGKYIGEFSSFIDDVEKNDDETAVVDDMVRNDILASLEKVNGIKDMISRNHMKVVFFGRTSNGKSSVINAMLWDKILPSGIGHTTNCFLSIAGCNGDGKNGDDTKGYLLCGETEERRGIGSVTQLSHALSQESMSSDSQIQIFWPKTKCPLLKDDVVLVDSPGIDVSSDIDQWIDNYCLDADVFILVANAESTLMLVEKKFFHQVNEKLSKPNIFILNNRWDASASEPELMEEVRQQHLERGISFLADELKVVTKQQAKDRVFFVSAKEALQTRRNKLNGKPDNTANMAEGHQARLMEFAKFEHEFEECISQSATRTKFEYPSQRASRIIDALYSRAQWLHERSTQLIQEGNNQKMYLEGRLEDIDFKMKFITQQCKESIANLATEAERQVRRAMTDEIRCLPMLVDEFQRPFHPNHMVLRVYKSELYKHVDEGLGRNLSARCSSALQKQINKIRGEMIEMVRPLLIPDSARSPESESESSSVDAKIPGNTQQQKSVRFFRSLMRSASQQPTFDMSYDIDCASLCADFQEDVGFRFSLGFTQLMARFMGNKEARRMRLGGFAADASQIAPTPPATNYHPGLPEDHVGVHGRAEPVMAEDVLWSLTSGYFKFTQSHSTFFVVFIGMIPYVLWKAIGWRAVAFSVVSYGALYAYERLTWTSNAKEKMLKRQFVEHAGDKLNLVITFTSSNCSHQVQQELSGTFAQLCSDVEDVRNDIQDEIQVLLKRQRHFSTVQARAKTLRNKAGWLASELDSFSKAFLSAPPVYQENGTS</sequence>
<dbReference type="PANTHER" id="PTHR10465:SF3">
    <property type="entry name" value="TRANSMEMBRANE GTPASE MARF-RELATED"/>
    <property type="match status" value="1"/>
</dbReference>
<evidence type="ECO:0000256" key="1">
    <source>
        <dbReference type="ARBA" id="ARBA00004374"/>
    </source>
</evidence>
<evidence type="ECO:0000256" key="7">
    <source>
        <dbReference type="ARBA" id="ARBA00023054"/>
    </source>
</evidence>
<dbReference type="EMBL" id="CAWYQH010000097">
    <property type="protein sequence ID" value="CAK8684434.1"/>
    <property type="molecule type" value="Genomic_DNA"/>
</dbReference>
<dbReference type="SUPFAM" id="SSF52540">
    <property type="entry name" value="P-loop containing nucleoside triphosphate hydrolases"/>
    <property type="match status" value="1"/>
</dbReference>
<proteinExistence type="predicted"/>
<dbReference type="Proteomes" id="UP001642483">
    <property type="component" value="Unassembled WGS sequence"/>
</dbReference>
<evidence type="ECO:0000313" key="13">
    <source>
        <dbReference type="Proteomes" id="UP001642483"/>
    </source>
</evidence>
<dbReference type="InterPro" id="IPR027094">
    <property type="entry name" value="Mitofusin_fam"/>
</dbReference>
<gene>
    <name evidence="12" type="ORF">CVLEPA_LOCUS15420</name>
</gene>
<dbReference type="SUPFAM" id="SSF111479">
    <property type="entry name" value="Fzo-like conserved region"/>
    <property type="match status" value="1"/>
</dbReference>
<name>A0ABP0G189_CLALP</name>
<reference evidence="12 13" key="1">
    <citation type="submission" date="2024-02" db="EMBL/GenBank/DDBJ databases">
        <authorList>
            <person name="Daric V."/>
            <person name="Darras S."/>
        </authorList>
    </citation>
    <scope>NUCLEOTIDE SEQUENCE [LARGE SCALE GENOMIC DNA]</scope>
</reference>
<dbReference type="Gene3D" id="3.40.50.300">
    <property type="entry name" value="P-loop containing nucleotide triphosphate hydrolases"/>
    <property type="match status" value="1"/>
</dbReference>
<keyword evidence="5" id="KW-0378">Hydrolase</keyword>
<keyword evidence="8" id="KW-0496">Mitochondrion</keyword>
<evidence type="ECO:0000256" key="8">
    <source>
        <dbReference type="ARBA" id="ARBA00023128"/>
    </source>
</evidence>
<evidence type="ECO:0000256" key="3">
    <source>
        <dbReference type="ARBA" id="ARBA00022741"/>
    </source>
</evidence>
<dbReference type="Pfam" id="PF04799">
    <property type="entry name" value="Fzo_mitofusin"/>
    <property type="match status" value="1"/>
</dbReference>
<protein>
    <recommendedName>
        <fullName evidence="11">Dynamin-type G domain-containing protein</fullName>
    </recommendedName>
</protein>
<evidence type="ECO:0000256" key="4">
    <source>
        <dbReference type="ARBA" id="ARBA00022787"/>
    </source>
</evidence>
<dbReference type="PANTHER" id="PTHR10465">
    <property type="entry name" value="TRANSMEMBRANE GTPASE FZO1"/>
    <property type="match status" value="1"/>
</dbReference>
<accession>A0ABP0G189</accession>
<dbReference type="Gene3D" id="1.20.5.110">
    <property type="match status" value="1"/>
</dbReference>
<dbReference type="CDD" id="cd09912">
    <property type="entry name" value="DLP_2"/>
    <property type="match status" value="1"/>
</dbReference>
<evidence type="ECO:0000256" key="2">
    <source>
        <dbReference type="ARBA" id="ARBA00022692"/>
    </source>
</evidence>
<organism evidence="12 13">
    <name type="scientific">Clavelina lepadiformis</name>
    <name type="common">Light-bulb sea squirt</name>
    <name type="synonym">Ascidia lepadiformis</name>
    <dbReference type="NCBI Taxonomy" id="159417"/>
    <lineage>
        <taxon>Eukaryota</taxon>
        <taxon>Metazoa</taxon>
        <taxon>Chordata</taxon>
        <taxon>Tunicata</taxon>
        <taxon>Ascidiacea</taxon>
        <taxon>Aplousobranchia</taxon>
        <taxon>Clavelinidae</taxon>
        <taxon>Clavelina</taxon>
    </lineage>
</organism>
<comment type="caution">
    <text evidence="12">The sequence shown here is derived from an EMBL/GenBank/DDBJ whole genome shotgun (WGS) entry which is preliminary data.</text>
</comment>
<keyword evidence="10" id="KW-0472">Membrane</keyword>
<evidence type="ECO:0000256" key="9">
    <source>
        <dbReference type="ARBA" id="ARBA00023134"/>
    </source>
</evidence>
<keyword evidence="2" id="KW-0812">Transmembrane</keyword>
<dbReference type="PROSITE" id="PS51718">
    <property type="entry name" value="G_DYNAMIN_2"/>
    <property type="match status" value="1"/>
</dbReference>
<dbReference type="InterPro" id="IPR030381">
    <property type="entry name" value="G_DYNAMIN_dom"/>
</dbReference>
<evidence type="ECO:0000256" key="10">
    <source>
        <dbReference type="ARBA" id="ARBA00023136"/>
    </source>
</evidence>
<comment type="subcellular location">
    <subcellularLocation>
        <location evidence="1">Mitochondrion outer membrane</location>
        <topology evidence="1">Multi-pass membrane protein</topology>
    </subcellularLocation>
</comment>
<dbReference type="InterPro" id="IPR027417">
    <property type="entry name" value="P-loop_NTPase"/>
</dbReference>
<dbReference type="InterPro" id="IPR006884">
    <property type="entry name" value="Fzo/mitofusin_HR2"/>
</dbReference>
<keyword evidence="3" id="KW-0547">Nucleotide-binding</keyword>
<dbReference type="InterPro" id="IPR045063">
    <property type="entry name" value="Dynamin_N"/>
</dbReference>
<keyword evidence="6" id="KW-1133">Transmembrane helix</keyword>
<evidence type="ECO:0000259" key="11">
    <source>
        <dbReference type="PROSITE" id="PS51718"/>
    </source>
</evidence>
<keyword evidence="4" id="KW-1000">Mitochondrion outer membrane</keyword>
<dbReference type="Pfam" id="PF00350">
    <property type="entry name" value="Dynamin_N"/>
    <property type="match status" value="1"/>
</dbReference>
<evidence type="ECO:0000313" key="12">
    <source>
        <dbReference type="EMBL" id="CAK8684434.1"/>
    </source>
</evidence>
<feature type="domain" description="Dynamin-type G" evidence="11">
    <location>
        <begin position="105"/>
        <end position="377"/>
    </location>
</feature>
<keyword evidence="7" id="KW-0175">Coiled coil</keyword>
<keyword evidence="9" id="KW-0342">GTP-binding</keyword>
<evidence type="ECO:0000256" key="5">
    <source>
        <dbReference type="ARBA" id="ARBA00022801"/>
    </source>
</evidence>
<evidence type="ECO:0000256" key="6">
    <source>
        <dbReference type="ARBA" id="ARBA00022989"/>
    </source>
</evidence>
<keyword evidence="13" id="KW-1185">Reference proteome</keyword>